<dbReference type="Proteomes" id="UP000267017">
    <property type="component" value="Unassembled WGS sequence"/>
</dbReference>
<organism evidence="3 4">
    <name type="scientific">Paenibacillus oralis</name>
    <dbReference type="NCBI Taxonomy" id="2490856"/>
    <lineage>
        <taxon>Bacteria</taxon>
        <taxon>Bacillati</taxon>
        <taxon>Bacillota</taxon>
        <taxon>Bacilli</taxon>
        <taxon>Bacillales</taxon>
        <taxon>Paenibacillaceae</taxon>
        <taxon>Paenibacillus</taxon>
    </lineage>
</organism>
<evidence type="ECO:0000259" key="2">
    <source>
        <dbReference type="Pfam" id="PF25842"/>
    </source>
</evidence>
<dbReference type="GO" id="GO:0008233">
    <property type="term" value="F:peptidase activity"/>
    <property type="evidence" value="ECO:0007669"/>
    <property type="project" value="UniProtKB-KW"/>
</dbReference>
<keyword evidence="3" id="KW-0378">Hydrolase</keyword>
<dbReference type="EMBL" id="RRCN01000001">
    <property type="protein sequence ID" value="RRJ67036.1"/>
    <property type="molecule type" value="Genomic_DNA"/>
</dbReference>
<gene>
    <name evidence="3" type="ORF">EHV15_32005</name>
</gene>
<feature type="domain" description="Membrane protein NfeD2 N-terminal transmembrane" evidence="2">
    <location>
        <begin position="1"/>
        <end position="100"/>
    </location>
</feature>
<keyword evidence="1" id="KW-0472">Membrane</keyword>
<proteinExistence type="predicted"/>
<protein>
    <submittedName>
        <fullName evidence="3">Protease</fullName>
    </submittedName>
</protein>
<name>A0A3P3UBH7_9BACL</name>
<keyword evidence="3" id="KW-0645">Protease</keyword>
<keyword evidence="1" id="KW-0812">Transmembrane</keyword>
<evidence type="ECO:0000313" key="3">
    <source>
        <dbReference type="EMBL" id="RRJ67036.1"/>
    </source>
</evidence>
<reference evidence="3 4" key="1">
    <citation type="submission" date="2018-11" db="EMBL/GenBank/DDBJ databases">
        <title>Genome sequencing of Paenibacillus sp. KCOM 3021 (= ChDC PVNT-B20).</title>
        <authorList>
            <person name="Kook J.-K."/>
            <person name="Park S.-N."/>
            <person name="Lim Y.K."/>
        </authorList>
    </citation>
    <scope>NUCLEOTIDE SEQUENCE [LARGE SCALE GENOMIC DNA]</scope>
    <source>
        <strain evidence="3 4">KCOM 3021</strain>
    </source>
</reference>
<dbReference type="Pfam" id="PF25842">
    <property type="entry name" value="NfeD_TM"/>
    <property type="match status" value="1"/>
</dbReference>
<evidence type="ECO:0000256" key="1">
    <source>
        <dbReference type="SAM" id="Phobius"/>
    </source>
</evidence>
<dbReference type="Gene3D" id="2.40.50.140">
    <property type="entry name" value="Nucleic acid-binding proteins"/>
    <property type="match status" value="1"/>
</dbReference>
<accession>A0A3P3UBH7</accession>
<feature type="transmembrane region" description="Helical" evidence="1">
    <location>
        <begin position="73"/>
        <end position="91"/>
    </location>
</feature>
<dbReference type="OrthoDB" id="1683445at2"/>
<dbReference type="AlphaFoldDB" id="A0A3P3UBH7"/>
<keyword evidence="4" id="KW-1185">Reference proteome</keyword>
<dbReference type="RefSeq" id="WP_128634817.1">
    <property type="nucleotide sequence ID" value="NZ_RRCN01000001.1"/>
</dbReference>
<comment type="caution">
    <text evidence="3">The sequence shown here is derived from an EMBL/GenBank/DDBJ whole genome shotgun (WGS) entry which is preliminary data.</text>
</comment>
<keyword evidence="1" id="KW-1133">Transmembrane helix</keyword>
<dbReference type="InterPro" id="IPR012340">
    <property type="entry name" value="NA-bd_OB-fold"/>
</dbReference>
<sequence length="179" mass="18618">METLFWSCFIGGALFALVSALIGDLIGSWIDGIFDAVSADFLKPVVTASAVTSFGGAGILLNRYTGLSSANVILLALVIALALAAAVYFAYVKPAENSENSTGYSTAELPGKVGEVTVPIPSEGFGEVMVTLVAGNTIHIASSFDHREIPAGTRVVVVDTKDGTVQVSELYENQSLRGS</sequence>
<dbReference type="GO" id="GO:0006508">
    <property type="term" value="P:proteolysis"/>
    <property type="evidence" value="ECO:0007669"/>
    <property type="project" value="UniProtKB-KW"/>
</dbReference>
<dbReference type="InterPro" id="IPR058653">
    <property type="entry name" value="NfeD2_TM"/>
</dbReference>
<evidence type="ECO:0000313" key="4">
    <source>
        <dbReference type="Proteomes" id="UP000267017"/>
    </source>
</evidence>